<accession>A0ABU1B3B4</accession>
<sequence length="513" mass="59430">MEQKDYCLVGLVLLGMLFGTTDGVSAEQIYHGSYQSHQTLYDIDETSVMPSRAITSEDHLDANSYYEDEPIILDVERARLERQVQNLRLDHQRTWEALEQQVKQLAQQETTINHLLASRKQTVYGAQQHSLWQGQINAFNNELNRCRELLIAVKAVEESAASLQLQQLNKDVLQSWSHYLATKLQEFEVQSTTLCQTLQQKSRNLIDQLQKAQPVIAQMRPRAQTSFSSNAPYTPAFGNEGFNHRDHRTISEQEFNPSFVDLSATTNLAELKNKMDQAYLLRAKQILFKLDRDMFQGKEQAAVIVDYIKTQLSDMPNIRGVRKGLDWNIVGSRNGRDTYVMITPQYHMSDDQHRIYYRHIKEWVSKNIHSSDNEVTKIDKIQSYIMTNFTYAHTPVTKSGLSIYTPYAFIADKEGVCLAYSQMFKDMGQLAGLEAYYIQGYGDPYMGTNSFHSWNIVKVDGQFYHIDLTWNDAMDSSNRNRMYTLRGNKFMMNNHRWNSKYAISDTDYAFYSR</sequence>
<dbReference type="PANTHER" id="PTHR46333:SF2">
    <property type="entry name" value="CYTOKINESIS PROTEIN 3"/>
    <property type="match status" value="1"/>
</dbReference>
<evidence type="ECO:0000259" key="1">
    <source>
        <dbReference type="SMART" id="SM00460"/>
    </source>
</evidence>
<dbReference type="SUPFAM" id="SSF54001">
    <property type="entry name" value="Cysteine proteinases"/>
    <property type="match status" value="1"/>
</dbReference>
<organism evidence="2 3">
    <name type="scientific">Streptococcus ruminantium</name>
    <dbReference type="NCBI Taxonomy" id="1917441"/>
    <lineage>
        <taxon>Bacteria</taxon>
        <taxon>Bacillati</taxon>
        <taxon>Bacillota</taxon>
        <taxon>Bacilli</taxon>
        <taxon>Lactobacillales</taxon>
        <taxon>Streptococcaceae</taxon>
        <taxon>Streptococcus</taxon>
    </lineage>
</organism>
<keyword evidence="3" id="KW-1185">Reference proteome</keyword>
<dbReference type="PANTHER" id="PTHR46333">
    <property type="entry name" value="CYTOKINESIS PROTEIN 3"/>
    <property type="match status" value="1"/>
</dbReference>
<dbReference type="InterPro" id="IPR038765">
    <property type="entry name" value="Papain-like_cys_pep_sf"/>
</dbReference>
<dbReference type="InterPro" id="IPR002931">
    <property type="entry name" value="Transglutaminase-like"/>
</dbReference>
<dbReference type="EMBL" id="JAVIBX010000020">
    <property type="protein sequence ID" value="MDQ8833318.1"/>
    <property type="molecule type" value="Genomic_DNA"/>
</dbReference>
<comment type="caution">
    <text evidence="2">The sequence shown here is derived from an EMBL/GenBank/DDBJ whole genome shotgun (WGS) entry which is preliminary data.</text>
</comment>
<evidence type="ECO:0000313" key="3">
    <source>
        <dbReference type="Proteomes" id="UP001228446"/>
    </source>
</evidence>
<gene>
    <name evidence="2" type="ORF">RFF62_05920</name>
</gene>
<dbReference type="Gene3D" id="3.10.620.30">
    <property type="match status" value="1"/>
</dbReference>
<proteinExistence type="predicted"/>
<feature type="domain" description="Transglutaminase-like" evidence="1">
    <location>
        <begin position="409"/>
        <end position="470"/>
    </location>
</feature>
<protein>
    <submittedName>
        <fullName evidence="2">Transglutaminase-like domain-containing protein</fullName>
    </submittedName>
</protein>
<dbReference type="SMART" id="SM00460">
    <property type="entry name" value="TGc"/>
    <property type="match status" value="1"/>
</dbReference>
<evidence type="ECO:0000313" key="2">
    <source>
        <dbReference type="EMBL" id="MDQ8833318.1"/>
    </source>
</evidence>
<reference evidence="2 3" key="1">
    <citation type="submission" date="2023-08" db="EMBL/GenBank/DDBJ databases">
        <title>Streptococcus ruminantium-associated sheep mastitis outbreak detected in Italy is distinct from bovine isolates.</title>
        <authorList>
            <person name="Rosa M.N."/>
            <person name="Vezina B."/>
            <person name="Tola S."/>
        </authorList>
    </citation>
    <scope>NUCLEOTIDE SEQUENCE [LARGE SCALE GENOMIC DNA]</scope>
    <source>
        <strain evidence="2 3">OM6730</strain>
    </source>
</reference>
<dbReference type="RefSeq" id="WP_308938208.1">
    <property type="nucleotide sequence ID" value="NZ_JAVIBP010000018.1"/>
</dbReference>
<dbReference type="InterPro" id="IPR052557">
    <property type="entry name" value="CAP/Cytokinesis_protein"/>
</dbReference>
<name>A0ABU1B3B4_9STRE</name>
<dbReference type="Pfam" id="PF01841">
    <property type="entry name" value="Transglut_core"/>
    <property type="match status" value="1"/>
</dbReference>
<dbReference type="Proteomes" id="UP001228446">
    <property type="component" value="Unassembled WGS sequence"/>
</dbReference>